<feature type="domain" description="Protein kinase" evidence="11">
    <location>
        <begin position="37"/>
        <end position="309"/>
    </location>
</feature>
<comment type="similarity">
    <text evidence="5">Belongs to the protein kinase superfamily. STE Ser/Thr protein kinase family. MAP kinase kinase subfamily.</text>
</comment>
<evidence type="ECO:0000313" key="13">
    <source>
        <dbReference type="Proteomes" id="UP000799423"/>
    </source>
</evidence>
<evidence type="ECO:0000256" key="8">
    <source>
        <dbReference type="ARBA" id="ARBA00049299"/>
    </source>
</evidence>
<dbReference type="OrthoDB" id="4062651at2759"/>
<dbReference type="InterPro" id="IPR008271">
    <property type="entry name" value="Ser/Thr_kinase_AS"/>
</dbReference>
<evidence type="ECO:0000256" key="10">
    <source>
        <dbReference type="SAM" id="MobiDB-lite"/>
    </source>
</evidence>
<dbReference type="PROSITE" id="PS50011">
    <property type="entry name" value="PROTEIN_KINASE_DOM"/>
    <property type="match status" value="1"/>
</dbReference>
<dbReference type="GO" id="GO:0005524">
    <property type="term" value="F:ATP binding"/>
    <property type="evidence" value="ECO:0007669"/>
    <property type="project" value="UniProtKB-KW"/>
</dbReference>
<name>A0A6A7B502_9PLEO</name>
<keyword evidence="13" id="KW-1185">Reference proteome</keyword>
<dbReference type="InterPro" id="IPR011009">
    <property type="entry name" value="Kinase-like_dom_sf"/>
</dbReference>
<dbReference type="EC" id="2.7.12.2" evidence="6"/>
<accession>A0A6A7B502</accession>
<dbReference type="SMART" id="SM00220">
    <property type="entry name" value="S_TKc"/>
    <property type="match status" value="1"/>
</dbReference>
<evidence type="ECO:0000256" key="1">
    <source>
        <dbReference type="ARBA" id="ARBA00022679"/>
    </source>
</evidence>
<evidence type="ECO:0000256" key="7">
    <source>
        <dbReference type="ARBA" id="ARBA00049014"/>
    </source>
</evidence>
<evidence type="ECO:0000313" key="12">
    <source>
        <dbReference type="EMBL" id="KAF2850362.1"/>
    </source>
</evidence>
<dbReference type="GO" id="GO:0004708">
    <property type="term" value="F:MAP kinase kinase activity"/>
    <property type="evidence" value="ECO:0007669"/>
    <property type="project" value="UniProtKB-EC"/>
</dbReference>
<proteinExistence type="inferred from homology"/>
<keyword evidence="2" id="KW-0547">Nucleotide-binding</keyword>
<evidence type="ECO:0000256" key="3">
    <source>
        <dbReference type="ARBA" id="ARBA00022777"/>
    </source>
</evidence>
<reference evidence="12" key="1">
    <citation type="submission" date="2020-01" db="EMBL/GenBank/DDBJ databases">
        <authorList>
            <consortium name="DOE Joint Genome Institute"/>
            <person name="Haridas S."/>
            <person name="Albert R."/>
            <person name="Binder M."/>
            <person name="Bloem J."/>
            <person name="Labutti K."/>
            <person name="Salamov A."/>
            <person name="Andreopoulos B."/>
            <person name="Baker S.E."/>
            <person name="Barry K."/>
            <person name="Bills G."/>
            <person name="Bluhm B.H."/>
            <person name="Cannon C."/>
            <person name="Castanera R."/>
            <person name="Culley D.E."/>
            <person name="Daum C."/>
            <person name="Ezra D."/>
            <person name="Gonzalez J.B."/>
            <person name="Henrissat B."/>
            <person name="Kuo A."/>
            <person name="Liang C."/>
            <person name="Lipzen A."/>
            <person name="Lutzoni F."/>
            <person name="Magnuson J."/>
            <person name="Mondo S."/>
            <person name="Nolan M."/>
            <person name="Ohm R."/>
            <person name="Pangilinan J."/>
            <person name="Park H.-J."/>
            <person name="Ramirez L."/>
            <person name="Alfaro M."/>
            <person name="Sun H."/>
            <person name="Tritt A."/>
            <person name="Yoshinaga Y."/>
            <person name="Zwiers L.-H."/>
            <person name="Turgeon B.G."/>
            <person name="Goodwin S.B."/>
            <person name="Spatafora J.W."/>
            <person name="Crous P.W."/>
            <person name="Grigoriev I.V."/>
        </authorList>
    </citation>
    <scope>NUCLEOTIDE SEQUENCE</scope>
    <source>
        <strain evidence="12">IPT5</strain>
    </source>
</reference>
<keyword evidence="4" id="KW-0067">ATP-binding</keyword>
<dbReference type="EMBL" id="MU006307">
    <property type="protein sequence ID" value="KAF2850362.1"/>
    <property type="molecule type" value="Genomic_DNA"/>
</dbReference>
<dbReference type="PROSITE" id="PS00108">
    <property type="entry name" value="PROTEIN_KINASE_ST"/>
    <property type="match status" value="1"/>
</dbReference>
<evidence type="ECO:0000256" key="9">
    <source>
        <dbReference type="ARBA" id="ARBA00051693"/>
    </source>
</evidence>
<comment type="catalytic activity">
    <reaction evidence="8">
        <text>L-threonyl-[protein] + ATP = O-phospho-L-threonyl-[protein] + ADP + H(+)</text>
        <dbReference type="Rhea" id="RHEA:46608"/>
        <dbReference type="Rhea" id="RHEA-COMP:11060"/>
        <dbReference type="Rhea" id="RHEA-COMP:11605"/>
        <dbReference type="ChEBI" id="CHEBI:15378"/>
        <dbReference type="ChEBI" id="CHEBI:30013"/>
        <dbReference type="ChEBI" id="CHEBI:30616"/>
        <dbReference type="ChEBI" id="CHEBI:61977"/>
        <dbReference type="ChEBI" id="CHEBI:456216"/>
        <dbReference type="EC" id="2.7.12.2"/>
    </reaction>
</comment>
<keyword evidence="1" id="KW-0808">Transferase</keyword>
<dbReference type="PANTHER" id="PTHR48013">
    <property type="entry name" value="DUAL SPECIFICITY MITOGEN-ACTIVATED PROTEIN KINASE KINASE 5-RELATED"/>
    <property type="match status" value="1"/>
</dbReference>
<evidence type="ECO:0000256" key="4">
    <source>
        <dbReference type="ARBA" id="ARBA00022840"/>
    </source>
</evidence>
<dbReference type="Gene3D" id="1.10.510.10">
    <property type="entry name" value="Transferase(Phosphotransferase) domain 1"/>
    <property type="match status" value="1"/>
</dbReference>
<evidence type="ECO:0000256" key="5">
    <source>
        <dbReference type="ARBA" id="ARBA00038035"/>
    </source>
</evidence>
<sequence length="521" mass="58548">MAYERSGSQNPRRAAPRVLRVEQGGSYFLDNDDELPYTLIRNLGHGSCANVEAVRDSFTGAIFARKVIKIHGARAEMTRIFENELRNIQRLAKHHHIIEVFASYIGRREVGLIMSPVASHGSLDLLLQDVLEDSGQESDFRLLHKSFGCLASGLQFMHTQGVRHKDIKPHNILVHGDTLIYTDFGSSLDYNAAGKSVTTGPSHSGTRRYTAPEAYEGSPRSSKTDVFSLGCVFVEILIALTLCAFPHDVRPYREHIDTIVSVLKENTHIVDAWLAAVFVETSMMLAHEMSLRPSAESLTAALRNVNPGNFCLECQKTYSIGSVSLPTLQPDLESGSQAPHHSRHTLASIALNPNDTLSRTSMHDQIVLQPIGESTSFLKDHSMATSGENYPDDYFRDYTVSLDSNFPFITTPFRPQTRKQDPMYPFDVTRRSLKPYRCSVPDCKSRDRGFTTINDLHSHWESVHRAILPGSYKCASVNCKNPHKVWLRLDSFKKHIERMHKGEDFNDLISRSEVKPMLPTP</sequence>
<dbReference type="CDD" id="cd00180">
    <property type="entry name" value="PKc"/>
    <property type="match status" value="1"/>
</dbReference>
<dbReference type="SUPFAM" id="SSF56112">
    <property type="entry name" value="Protein kinase-like (PK-like)"/>
    <property type="match status" value="1"/>
</dbReference>
<organism evidence="12 13">
    <name type="scientific">Plenodomus tracheiphilus IPT5</name>
    <dbReference type="NCBI Taxonomy" id="1408161"/>
    <lineage>
        <taxon>Eukaryota</taxon>
        <taxon>Fungi</taxon>
        <taxon>Dikarya</taxon>
        <taxon>Ascomycota</taxon>
        <taxon>Pezizomycotina</taxon>
        <taxon>Dothideomycetes</taxon>
        <taxon>Pleosporomycetidae</taxon>
        <taxon>Pleosporales</taxon>
        <taxon>Pleosporineae</taxon>
        <taxon>Leptosphaeriaceae</taxon>
        <taxon>Plenodomus</taxon>
    </lineage>
</organism>
<protein>
    <recommendedName>
        <fullName evidence="6">mitogen-activated protein kinase kinase</fullName>
        <ecNumber evidence="6">2.7.12.2</ecNumber>
    </recommendedName>
</protein>
<feature type="region of interest" description="Disordered" evidence="10">
    <location>
        <begin position="195"/>
        <end position="217"/>
    </location>
</feature>
<dbReference type="Pfam" id="PF00069">
    <property type="entry name" value="Pkinase"/>
    <property type="match status" value="1"/>
</dbReference>
<dbReference type="PANTHER" id="PTHR48013:SF9">
    <property type="entry name" value="DUAL SPECIFICITY MITOGEN-ACTIVATED PROTEIN KINASE KINASE 5"/>
    <property type="match status" value="1"/>
</dbReference>
<dbReference type="InterPro" id="IPR000719">
    <property type="entry name" value="Prot_kinase_dom"/>
</dbReference>
<comment type="catalytic activity">
    <reaction evidence="7">
        <text>L-seryl-[protein] + ATP = O-phospho-L-seryl-[protein] + ADP + H(+)</text>
        <dbReference type="Rhea" id="RHEA:17989"/>
        <dbReference type="Rhea" id="RHEA-COMP:9863"/>
        <dbReference type="Rhea" id="RHEA-COMP:11604"/>
        <dbReference type="ChEBI" id="CHEBI:15378"/>
        <dbReference type="ChEBI" id="CHEBI:29999"/>
        <dbReference type="ChEBI" id="CHEBI:30616"/>
        <dbReference type="ChEBI" id="CHEBI:83421"/>
        <dbReference type="ChEBI" id="CHEBI:456216"/>
        <dbReference type="EC" id="2.7.12.2"/>
    </reaction>
</comment>
<dbReference type="AlphaFoldDB" id="A0A6A7B502"/>
<comment type="catalytic activity">
    <reaction evidence="9">
        <text>L-tyrosyl-[protein] + ATP = O-phospho-L-tyrosyl-[protein] + ADP + H(+)</text>
        <dbReference type="Rhea" id="RHEA:10596"/>
        <dbReference type="Rhea" id="RHEA-COMP:10136"/>
        <dbReference type="Rhea" id="RHEA-COMP:20101"/>
        <dbReference type="ChEBI" id="CHEBI:15378"/>
        <dbReference type="ChEBI" id="CHEBI:30616"/>
        <dbReference type="ChEBI" id="CHEBI:46858"/>
        <dbReference type="ChEBI" id="CHEBI:61978"/>
        <dbReference type="ChEBI" id="CHEBI:456216"/>
        <dbReference type="EC" id="2.7.12.2"/>
    </reaction>
</comment>
<dbReference type="Gene3D" id="3.30.200.20">
    <property type="entry name" value="Phosphorylase Kinase, domain 1"/>
    <property type="match status" value="1"/>
</dbReference>
<dbReference type="Proteomes" id="UP000799423">
    <property type="component" value="Unassembled WGS sequence"/>
</dbReference>
<evidence type="ECO:0000256" key="2">
    <source>
        <dbReference type="ARBA" id="ARBA00022741"/>
    </source>
</evidence>
<gene>
    <name evidence="12" type="ORF">T440DRAFT_450913</name>
</gene>
<keyword evidence="3 12" id="KW-0418">Kinase</keyword>
<evidence type="ECO:0000259" key="11">
    <source>
        <dbReference type="PROSITE" id="PS50011"/>
    </source>
</evidence>
<evidence type="ECO:0000256" key="6">
    <source>
        <dbReference type="ARBA" id="ARBA00038999"/>
    </source>
</evidence>